<dbReference type="PROSITE" id="PS01319">
    <property type="entry name" value="RBFA"/>
    <property type="match status" value="1"/>
</dbReference>
<dbReference type="InterPro" id="IPR015946">
    <property type="entry name" value="KH_dom-like_a/b"/>
</dbReference>
<dbReference type="PANTHER" id="PTHR33515:SF1">
    <property type="entry name" value="RIBOSOME-BINDING FACTOR A, CHLOROPLASTIC-RELATED"/>
    <property type="match status" value="1"/>
</dbReference>
<dbReference type="Gene3D" id="3.30.300.20">
    <property type="match status" value="1"/>
</dbReference>
<comment type="caution">
    <text evidence="3">The sequence shown here is derived from an EMBL/GenBank/DDBJ whole genome shotgun (WGS) entry which is preliminary data.</text>
</comment>
<dbReference type="GO" id="GO:0005829">
    <property type="term" value="C:cytosol"/>
    <property type="evidence" value="ECO:0007669"/>
    <property type="project" value="TreeGrafter"/>
</dbReference>
<proteinExistence type="inferred from homology"/>
<sequence>MSRRIERVNSLLKKEISLIVEREMKDPRLGFITITHVECSKDLRHAKVYFNFHTSEETSVVEIILNRASGYIQGKLGERIRLRYTPKLEFIYDDTLERMERIDRLLKEEDE</sequence>
<dbReference type="NCBIfam" id="TIGR00082">
    <property type="entry name" value="rbfA"/>
    <property type="match status" value="1"/>
</dbReference>
<gene>
    <name evidence="2 3" type="primary">rbfA</name>
    <name evidence="3" type="ORF">ENF18_03385</name>
</gene>
<dbReference type="SUPFAM" id="SSF89919">
    <property type="entry name" value="Ribosome-binding factor A, RbfA"/>
    <property type="match status" value="1"/>
</dbReference>
<comment type="similarity">
    <text evidence="2">Belongs to the RbfA family.</text>
</comment>
<dbReference type="Pfam" id="PF02033">
    <property type="entry name" value="RBFA"/>
    <property type="match status" value="1"/>
</dbReference>
<accession>A0A7C0VD79</accession>
<evidence type="ECO:0000256" key="2">
    <source>
        <dbReference type="HAMAP-Rule" id="MF_00003"/>
    </source>
</evidence>
<dbReference type="Proteomes" id="UP000885847">
    <property type="component" value="Unassembled WGS sequence"/>
</dbReference>
<dbReference type="AlphaFoldDB" id="A0A7C0VD79"/>
<name>A0A7C0VD79_UNCW3</name>
<dbReference type="EMBL" id="DQWE01000162">
    <property type="protein sequence ID" value="HDI82818.1"/>
    <property type="molecule type" value="Genomic_DNA"/>
</dbReference>
<comment type="subunit">
    <text evidence="2">Monomer. Binds 30S ribosomal subunits, but not 50S ribosomal subunits or 70S ribosomes.</text>
</comment>
<evidence type="ECO:0000256" key="1">
    <source>
        <dbReference type="ARBA" id="ARBA00022517"/>
    </source>
</evidence>
<comment type="subcellular location">
    <subcellularLocation>
        <location evidence="2">Cytoplasm</location>
    </subcellularLocation>
</comment>
<dbReference type="PANTHER" id="PTHR33515">
    <property type="entry name" value="RIBOSOME-BINDING FACTOR A, CHLOROPLASTIC-RELATED"/>
    <property type="match status" value="1"/>
</dbReference>
<protein>
    <recommendedName>
        <fullName evidence="2">Ribosome-binding factor A</fullName>
    </recommendedName>
</protein>
<dbReference type="InterPro" id="IPR000238">
    <property type="entry name" value="RbfA"/>
</dbReference>
<dbReference type="GO" id="GO:0043024">
    <property type="term" value="F:ribosomal small subunit binding"/>
    <property type="evidence" value="ECO:0007669"/>
    <property type="project" value="TreeGrafter"/>
</dbReference>
<evidence type="ECO:0000313" key="3">
    <source>
        <dbReference type="EMBL" id="HDI82818.1"/>
    </source>
</evidence>
<organism evidence="3">
    <name type="scientific">candidate division WOR-3 bacterium</name>
    <dbReference type="NCBI Taxonomy" id="2052148"/>
    <lineage>
        <taxon>Bacteria</taxon>
        <taxon>Bacteria division WOR-3</taxon>
    </lineage>
</organism>
<reference evidence="3" key="1">
    <citation type="journal article" date="2020" name="mSystems">
        <title>Genome- and Community-Level Interaction Insights into Carbon Utilization and Element Cycling Functions of Hydrothermarchaeota in Hydrothermal Sediment.</title>
        <authorList>
            <person name="Zhou Z."/>
            <person name="Liu Y."/>
            <person name="Xu W."/>
            <person name="Pan J."/>
            <person name="Luo Z.H."/>
            <person name="Li M."/>
        </authorList>
    </citation>
    <scope>NUCLEOTIDE SEQUENCE [LARGE SCALE GENOMIC DNA]</scope>
    <source>
        <strain evidence="3">HyVt-102</strain>
    </source>
</reference>
<keyword evidence="2" id="KW-0963">Cytoplasm</keyword>
<dbReference type="InterPro" id="IPR020053">
    <property type="entry name" value="Ribosome-bd_factorA_CS"/>
</dbReference>
<dbReference type="HAMAP" id="MF_00003">
    <property type="entry name" value="RbfA"/>
    <property type="match status" value="1"/>
</dbReference>
<comment type="function">
    <text evidence="2">One of several proteins that assist in the late maturation steps of the functional core of the 30S ribosomal subunit. Associates with free 30S ribosomal subunits (but not with 30S subunits that are part of 70S ribosomes or polysomes). Required for efficient processing of 16S rRNA. May interact with the 5'-terminal helix region of 16S rRNA.</text>
</comment>
<dbReference type="GO" id="GO:0030490">
    <property type="term" value="P:maturation of SSU-rRNA"/>
    <property type="evidence" value="ECO:0007669"/>
    <property type="project" value="UniProtKB-UniRule"/>
</dbReference>
<keyword evidence="1 2" id="KW-0690">Ribosome biogenesis</keyword>
<dbReference type="InterPro" id="IPR023799">
    <property type="entry name" value="RbfA_dom_sf"/>
</dbReference>